<dbReference type="PANTHER" id="PTHR42878:SF15">
    <property type="entry name" value="BACTERIOPHYTOCHROME"/>
    <property type="match status" value="1"/>
</dbReference>
<dbReference type="SUPFAM" id="SSF55785">
    <property type="entry name" value="PYP-like sensor domain (PAS domain)"/>
    <property type="match status" value="1"/>
</dbReference>
<name>A0ABR9SLL0_9BURK</name>
<evidence type="ECO:0000259" key="10">
    <source>
        <dbReference type="PROSITE" id="PS50112"/>
    </source>
</evidence>
<dbReference type="EC" id="2.7.13.3" evidence="3"/>
<protein>
    <recommendedName>
        <fullName evidence="3">histidine kinase</fullName>
        <ecNumber evidence="3">2.7.13.3</ecNumber>
    </recommendedName>
</protein>
<dbReference type="SMART" id="SM00091">
    <property type="entry name" value="PAS"/>
    <property type="match status" value="1"/>
</dbReference>
<dbReference type="Proteomes" id="UP000715965">
    <property type="component" value="Unassembled WGS sequence"/>
</dbReference>
<keyword evidence="8" id="KW-0812">Transmembrane</keyword>
<dbReference type="Gene3D" id="6.10.340.10">
    <property type="match status" value="1"/>
</dbReference>
<dbReference type="InterPro" id="IPR035965">
    <property type="entry name" value="PAS-like_dom_sf"/>
</dbReference>
<dbReference type="InterPro" id="IPR003594">
    <property type="entry name" value="HATPase_dom"/>
</dbReference>
<dbReference type="Gene3D" id="3.30.450.20">
    <property type="entry name" value="PAS domain"/>
    <property type="match status" value="2"/>
</dbReference>
<evidence type="ECO:0000256" key="5">
    <source>
        <dbReference type="ARBA" id="ARBA00022679"/>
    </source>
</evidence>
<dbReference type="InterPro" id="IPR036890">
    <property type="entry name" value="HATPase_C_sf"/>
</dbReference>
<dbReference type="Pfam" id="PF00672">
    <property type="entry name" value="HAMP"/>
    <property type="match status" value="1"/>
</dbReference>
<dbReference type="SMART" id="SM00387">
    <property type="entry name" value="HATPase_c"/>
    <property type="match status" value="1"/>
</dbReference>
<dbReference type="SUPFAM" id="SSF47384">
    <property type="entry name" value="Homodimeric domain of signal transducing histidine kinase"/>
    <property type="match status" value="1"/>
</dbReference>
<dbReference type="CDD" id="cd12914">
    <property type="entry name" value="PDC1_DGC_like"/>
    <property type="match status" value="1"/>
</dbReference>
<comment type="catalytic activity">
    <reaction evidence="1">
        <text>ATP + protein L-histidine = ADP + protein N-phospho-L-histidine.</text>
        <dbReference type="EC" id="2.7.13.3"/>
    </reaction>
</comment>
<dbReference type="PROSITE" id="PS50112">
    <property type="entry name" value="PAS"/>
    <property type="match status" value="1"/>
</dbReference>
<accession>A0ABR9SLL0</accession>
<evidence type="ECO:0000256" key="8">
    <source>
        <dbReference type="SAM" id="Phobius"/>
    </source>
</evidence>
<evidence type="ECO:0000313" key="13">
    <source>
        <dbReference type="EMBL" id="MBE7942647.1"/>
    </source>
</evidence>
<dbReference type="PROSITE" id="PS50113">
    <property type="entry name" value="PAC"/>
    <property type="match status" value="1"/>
</dbReference>
<dbReference type="InterPro" id="IPR001610">
    <property type="entry name" value="PAC"/>
</dbReference>
<evidence type="ECO:0000256" key="2">
    <source>
        <dbReference type="ARBA" id="ARBA00004370"/>
    </source>
</evidence>
<keyword evidence="4" id="KW-0597">Phosphoprotein</keyword>
<dbReference type="NCBIfam" id="TIGR00229">
    <property type="entry name" value="sensory_box"/>
    <property type="match status" value="1"/>
</dbReference>
<evidence type="ECO:0000256" key="4">
    <source>
        <dbReference type="ARBA" id="ARBA00022553"/>
    </source>
</evidence>
<keyword evidence="6" id="KW-0418">Kinase</keyword>
<keyword evidence="5" id="KW-0808">Transferase</keyword>
<keyword evidence="8" id="KW-1133">Transmembrane helix</keyword>
<dbReference type="PANTHER" id="PTHR42878">
    <property type="entry name" value="TWO-COMPONENT HISTIDINE KINASE"/>
    <property type="match status" value="1"/>
</dbReference>
<proteinExistence type="predicted"/>
<dbReference type="PROSITE" id="PS50885">
    <property type="entry name" value="HAMP"/>
    <property type="match status" value="1"/>
</dbReference>
<dbReference type="RefSeq" id="WP_193782194.1">
    <property type="nucleotide sequence ID" value="NZ_JADDOJ010000117.1"/>
</dbReference>
<evidence type="ECO:0000256" key="7">
    <source>
        <dbReference type="ARBA" id="ARBA00023136"/>
    </source>
</evidence>
<dbReference type="Gene3D" id="1.10.287.130">
    <property type="match status" value="1"/>
</dbReference>
<dbReference type="SUPFAM" id="SSF55874">
    <property type="entry name" value="ATPase domain of HSP90 chaperone/DNA topoisomerase II/histidine kinase"/>
    <property type="match status" value="1"/>
</dbReference>
<feature type="domain" description="HAMP" evidence="12">
    <location>
        <begin position="313"/>
        <end position="362"/>
    </location>
</feature>
<dbReference type="PRINTS" id="PR00344">
    <property type="entry name" value="BCTRLSENSOR"/>
</dbReference>
<evidence type="ECO:0000256" key="1">
    <source>
        <dbReference type="ARBA" id="ARBA00000085"/>
    </source>
</evidence>
<dbReference type="CDD" id="cd00130">
    <property type="entry name" value="PAS"/>
    <property type="match status" value="1"/>
</dbReference>
<comment type="subcellular location">
    <subcellularLocation>
        <location evidence="2">Membrane</location>
    </subcellularLocation>
</comment>
<reference evidence="13 14" key="1">
    <citation type="submission" date="2020-10" db="EMBL/GenBank/DDBJ databases">
        <title>Draft genome of Ramlibacter aquaticus LMG 30558.</title>
        <authorList>
            <person name="Props R."/>
        </authorList>
    </citation>
    <scope>NUCLEOTIDE SEQUENCE [LARGE SCALE GENOMIC DNA]</scope>
    <source>
        <strain evidence="13 14">LMG 30558</strain>
    </source>
</reference>
<dbReference type="InterPro" id="IPR036097">
    <property type="entry name" value="HisK_dim/P_sf"/>
</dbReference>
<dbReference type="InterPro" id="IPR004358">
    <property type="entry name" value="Sig_transdc_His_kin-like_C"/>
</dbReference>
<dbReference type="Pfam" id="PF13426">
    <property type="entry name" value="PAS_9"/>
    <property type="match status" value="1"/>
</dbReference>
<dbReference type="InterPro" id="IPR050351">
    <property type="entry name" value="BphY/WalK/GraS-like"/>
</dbReference>
<evidence type="ECO:0000313" key="14">
    <source>
        <dbReference type="Proteomes" id="UP000715965"/>
    </source>
</evidence>
<evidence type="ECO:0000256" key="6">
    <source>
        <dbReference type="ARBA" id="ARBA00022777"/>
    </source>
</evidence>
<dbReference type="CDD" id="cd00082">
    <property type="entry name" value="HisKA"/>
    <property type="match status" value="1"/>
</dbReference>
<dbReference type="Pfam" id="PF00512">
    <property type="entry name" value="HisKA"/>
    <property type="match status" value="1"/>
</dbReference>
<evidence type="ECO:0000259" key="11">
    <source>
        <dbReference type="PROSITE" id="PS50113"/>
    </source>
</evidence>
<keyword evidence="7 8" id="KW-0472">Membrane</keyword>
<dbReference type="InterPro" id="IPR003661">
    <property type="entry name" value="HisK_dim/P_dom"/>
</dbReference>
<feature type="transmembrane region" description="Helical" evidence="8">
    <location>
        <begin position="16"/>
        <end position="35"/>
    </location>
</feature>
<dbReference type="SMART" id="SM00086">
    <property type="entry name" value="PAC"/>
    <property type="match status" value="1"/>
</dbReference>
<comment type="caution">
    <text evidence="13">The sequence shown here is derived from an EMBL/GenBank/DDBJ whole genome shotgun (WGS) entry which is preliminary data.</text>
</comment>
<keyword evidence="14" id="KW-1185">Reference proteome</keyword>
<feature type="domain" description="PAS" evidence="10">
    <location>
        <begin position="367"/>
        <end position="409"/>
    </location>
</feature>
<sequence length="742" mass="80162">MPWRVPFLPQRAPVRVRLLVYLGLCLVPVLLFAFTQGLSEEQRIRDTVQLEASQAAVRLHERVDRMLRTAESVAHAIGALDLDQPGSEGACTAALRQAVRSIGGFVINYTVARQNGEAACSGWQLPSPRPNFADRDYFRRALATGGPATSGFLMGRLSGQGAVLIAVPRLRGDGSVASVPIATLAASELAGAARGSEDPGVQVVVDMEGHLVSRNPPLASLPPGRDITHSPLWEVVRSGKEEAQLVGPDGVERRYAIRTVLFHGAPAFRVVAGVDLGPAQAQALQARLRNIATALGVGLAVVALAVLLPRPLLLARVAGLREAARRVAAGGSGRIPIATHDELTGVEQAFNEMLDALDQQLAALRESEDRWRLLFEHSLDGVLQTSPGGSVVSANPAACAMLGYTEEELRQLGRDRLVHQADTRLARLLAQRDETGAARGPVSFRRRDGTTIEVEVSSSRYLDERGQPSTCMVLHDITEQKRRDTEVRELNARLEERVRERTAQLQALNAELEAFSYSVSHDLRAPLAAVRSFAQYLRETDAVQGDRPRHYLQRIEAAGARMGELIEALLSLAQVSRGELQARPVDLGAIAHSIVEELQDADPGRSVQVHVAPALQATGDATLLRVALYNLLSNAWKFSLRNPHATIEVGAETDAQGRRVFFVRDNGAGFGSESAHRLFQPFHRLHAEGEFPGVGVGLATVHRIVQRHGGRIWAEGRPGQGAVFRFTLVAATPLALPALGNA</sequence>
<dbReference type="PROSITE" id="PS50109">
    <property type="entry name" value="HIS_KIN"/>
    <property type="match status" value="1"/>
</dbReference>
<gene>
    <name evidence="13" type="ORF">IM725_18920</name>
</gene>
<feature type="domain" description="PAC" evidence="11">
    <location>
        <begin position="438"/>
        <end position="489"/>
    </location>
</feature>
<feature type="domain" description="Histidine kinase" evidence="9">
    <location>
        <begin position="518"/>
        <end position="732"/>
    </location>
</feature>
<evidence type="ECO:0000259" key="9">
    <source>
        <dbReference type="PROSITE" id="PS50109"/>
    </source>
</evidence>
<dbReference type="InterPro" id="IPR000014">
    <property type="entry name" value="PAS"/>
</dbReference>
<dbReference type="Pfam" id="PF02518">
    <property type="entry name" value="HATPase_c"/>
    <property type="match status" value="1"/>
</dbReference>
<organism evidence="13 14">
    <name type="scientific">Ramlibacter aquaticus</name>
    <dbReference type="NCBI Taxonomy" id="2780094"/>
    <lineage>
        <taxon>Bacteria</taxon>
        <taxon>Pseudomonadati</taxon>
        <taxon>Pseudomonadota</taxon>
        <taxon>Betaproteobacteria</taxon>
        <taxon>Burkholderiales</taxon>
        <taxon>Comamonadaceae</taxon>
        <taxon>Ramlibacter</taxon>
    </lineage>
</organism>
<dbReference type="SMART" id="SM00388">
    <property type="entry name" value="HisKA"/>
    <property type="match status" value="1"/>
</dbReference>
<dbReference type="EMBL" id="JADDOJ010000117">
    <property type="protein sequence ID" value="MBE7942647.1"/>
    <property type="molecule type" value="Genomic_DNA"/>
</dbReference>
<dbReference type="InterPro" id="IPR003660">
    <property type="entry name" value="HAMP_dom"/>
</dbReference>
<dbReference type="CDD" id="cd06225">
    <property type="entry name" value="HAMP"/>
    <property type="match status" value="1"/>
</dbReference>
<dbReference type="InterPro" id="IPR005467">
    <property type="entry name" value="His_kinase_dom"/>
</dbReference>
<dbReference type="InterPro" id="IPR000700">
    <property type="entry name" value="PAS-assoc_C"/>
</dbReference>
<evidence type="ECO:0000256" key="3">
    <source>
        <dbReference type="ARBA" id="ARBA00012438"/>
    </source>
</evidence>
<dbReference type="Gene3D" id="3.30.565.10">
    <property type="entry name" value="Histidine kinase-like ATPase, C-terminal domain"/>
    <property type="match status" value="1"/>
</dbReference>
<evidence type="ECO:0000259" key="12">
    <source>
        <dbReference type="PROSITE" id="PS50885"/>
    </source>
</evidence>